<comment type="caution">
    <text evidence="10">The sequence shown here is derived from an EMBL/GenBank/DDBJ whole genome shotgun (WGS) entry which is preliminary data.</text>
</comment>
<dbReference type="PANTHER" id="PTHR23502">
    <property type="entry name" value="MAJOR FACILITATOR SUPERFAMILY"/>
    <property type="match status" value="1"/>
</dbReference>
<evidence type="ECO:0000256" key="6">
    <source>
        <dbReference type="RuleBase" id="RU000441"/>
    </source>
</evidence>
<evidence type="ECO:0000256" key="5">
    <source>
        <dbReference type="ARBA" id="ARBA00023136"/>
    </source>
</evidence>
<feature type="transmembrane region" description="Helical" evidence="8">
    <location>
        <begin position="503"/>
        <end position="521"/>
    </location>
</feature>
<keyword evidence="3 8" id="KW-0812">Transmembrane</keyword>
<dbReference type="InterPro" id="IPR016143">
    <property type="entry name" value="Citrate_synth-like_sm_a-sub"/>
</dbReference>
<dbReference type="AlphaFoldDB" id="A0A0F8V3Y1"/>
<proteinExistence type="inferred from homology"/>
<reference evidence="10 11" key="1">
    <citation type="submission" date="2015-02" db="EMBL/GenBank/DDBJ databases">
        <title>Draft Genome Sequences of Two Closely-Related Aflatoxigenic Aspergillus Species Obtained from the Cote d'Ivoire.</title>
        <authorList>
            <person name="Moore G.G."/>
            <person name="Beltz S.B."/>
            <person name="Mack B.M."/>
        </authorList>
    </citation>
    <scope>NUCLEOTIDE SEQUENCE [LARGE SCALE GENOMIC DNA]</scope>
    <source>
        <strain evidence="10 11">SRRC1432</strain>
    </source>
</reference>
<feature type="transmembrane region" description="Helical" evidence="8">
    <location>
        <begin position="722"/>
        <end position="743"/>
    </location>
</feature>
<evidence type="ECO:0000256" key="4">
    <source>
        <dbReference type="ARBA" id="ARBA00022989"/>
    </source>
</evidence>
<dbReference type="SUPFAM" id="SSF103473">
    <property type="entry name" value="MFS general substrate transporter"/>
    <property type="match status" value="1"/>
</dbReference>
<dbReference type="SUPFAM" id="SSF48256">
    <property type="entry name" value="Citrate synthase"/>
    <property type="match status" value="1"/>
</dbReference>
<feature type="region of interest" description="Disordered" evidence="7">
    <location>
        <begin position="646"/>
        <end position="666"/>
    </location>
</feature>
<feature type="transmembrane region" description="Helical" evidence="8">
    <location>
        <begin position="437"/>
        <end position="457"/>
    </location>
</feature>
<feature type="compositionally biased region" description="Polar residues" evidence="7">
    <location>
        <begin position="653"/>
        <end position="665"/>
    </location>
</feature>
<dbReference type="Proteomes" id="UP000034947">
    <property type="component" value="Unassembled WGS sequence"/>
</dbReference>
<dbReference type="InterPro" id="IPR036259">
    <property type="entry name" value="MFS_trans_sf"/>
</dbReference>
<evidence type="ECO:0000259" key="9">
    <source>
        <dbReference type="PROSITE" id="PS50850"/>
    </source>
</evidence>
<feature type="transmembrane region" description="Helical" evidence="8">
    <location>
        <begin position="680"/>
        <end position="702"/>
    </location>
</feature>
<feature type="transmembrane region" description="Helical" evidence="8">
    <location>
        <begin position="822"/>
        <end position="848"/>
    </location>
</feature>
<comment type="subcellular location">
    <subcellularLocation>
        <location evidence="1">Membrane</location>
        <topology evidence="1">Multi-pass membrane protein</topology>
    </subcellularLocation>
</comment>
<dbReference type="VEuPathDB" id="FungiDB:P175DRAFT_0517006"/>
<keyword evidence="2" id="KW-0813">Transport</keyword>
<evidence type="ECO:0000256" key="7">
    <source>
        <dbReference type="SAM" id="MobiDB-lite"/>
    </source>
</evidence>
<dbReference type="InterPro" id="IPR011701">
    <property type="entry name" value="MFS"/>
</dbReference>
<organism evidence="10 11">
    <name type="scientific">Aspergillus ochraceoroseus</name>
    <dbReference type="NCBI Taxonomy" id="138278"/>
    <lineage>
        <taxon>Eukaryota</taxon>
        <taxon>Fungi</taxon>
        <taxon>Dikarya</taxon>
        <taxon>Ascomycota</taxon>
        <taxon>Pezizomycotina</taxon>
        <taxon>Eurotiomycetes</taxon>
        <taxon>Eurotiomycetidae</taxon>
        <taxon>Eurotiales</taxon>
        <taxon>Aspergillaceae</taxon>
        <taxon>Aspergillus</taxon>
        <taxon>Aspergillus subgen. Nidulantes</taxon>
    </lineage>
</organism>
<keyword evidence="4 8" id="KW-1133">Transmembrane helix</keyword>
<evidence type="ECO:0000256" key="2">
    <source>
        <dbReference type="ARBA" id="ARBA00022448"/>
    </source>
</evidence>
<evidence type="ECO:0000256" key="3">
    <source>
        <dbReference type="ARBA" id="ARBA00022692"/>
    </source>
</evidence>
<evidence type="ECO:0000256" key="8">
    <source>
        <dbReference type="SAM" id="Phobius"/>
    </source>
</evidence>
<sequence>MSSGTLHIKDSRTNLQYEIPIWKNAVSALDFKRIKAPGTGTNRADQVAAGLRVHDPGLQNTTVVKTAISFSDHERGLLLFRGYSLEELWDSDFEDMVHLLVWGSYPTSLQKENLRRQLAELMLAVPESVHQAIRALPSTTSSLPLITIGLSAYLASAQGIIPTSTTASSYLGNPDATDGAILRTIAAYAVVLGVVASHRNGIKFSPPSLDSNYCENLFTMAGLVHPDTRRPDPVKLSCFRRFTVLNADHGMALAVFSALVTASSLSDPISCLIASTGAAWGSLHFGATEAAQQALREIRSPENIPGFIDEVKKGRKKLFGYGHRSYKGADPRVRHIQSILHDLDPLPNDLLKLAEAIEQAASNDEYFRSRSLYPNADFYGNFVFTGIGFELDILPGAMLAQRIIGIMAHWREYMQTTPLLASTQKPYSVFSPTAKRLIILTATLASSFSPLSANIYYPALNALAKDLNVSSSQINLTITTYMICQGLAPTFLGSFADRAGRRPAYILCFLVYIAGNIALALQHNYVALLVLRAVQSSGSSGTVALASAVAADIITSAERGVYMGITSLGNILAPSLGPILGGILSEYLGWPAIFWFLAIAAAAFFIPLLLFFPETCRALVGDGSTTPPHLWNQPLLSQWYLGKRNRQEEEPRQNSQSDGTPNPSTAKKLALPNPLASLRLLFHLPTGLILLSNGIVFASYYAVMAGIPSQFKQIYGLTDLGIGFTFIPVGLGSLISATFNGAIVDWNYRRILATTGTTHVARPKSPRPQPNGHATTIPETEEDFPIERARLQIGGPMTIASASIVLIYGVCIDSHPPLPVALALTFVVSFCLTAAYNVMNVLLVDLYYTTPATAMAANNLVRCFLGAASTAAVHPMIVRWGNRITYAFVAGAIGAVCPLLSVVYHKGAEWRRQRTLGE</sequence>
<dbReference type="InterPro" id="IPR002020">
    <property type="entry name" value="Citrate_synthase"/>
</dbReference>
<dbReference type="EMBL" id="JYKN01002102">
    <property type="protein sequence ID" value="KKK17686.1"/>
    <property type="molecule type" value="Genomic_DNA"/>
</dbReference>
<gene>
    <name evidence="10" type="ORF">AOCH_000946</name>
</gene>
<dbReference type="OrthoDB" id="435022at2759"/>
<dbReference type="PROSITE" id="PS50850">
    <property type="entry name" value="MFS"/>
    <property type="match status" value="1"/>
</dbReference>
<dbReference type="Gene3D" id="1.20.1720.10">
    <property type="entry name" value="Multidrug resistance protein D"/>
    <property type="match status" value="1"/>
</dbReference>
<dbReference type="PANTHER" id="PTHR23502:SF144">
    <property type="entry name" value="MAJOR FACILITATOR SUPERFAMILY (MFS) PROFILE DOMAIN-CONTAINING PROTEIN"/>
    <property type="match status" value="1"/>
</dbReference>
<dbReference type="Pfam" id="PF00285">
    <property type="entry name" value="Citrate_synt"/>
    <property type="match status" value="1"/>
</dbReference>
<dbReference type="InterPro" id="IPR036969">
    <property type="entry name" value="Citrate_synthase_sf"/>
</dbReference>
<keyword evidence="6" id="KW-0808">Transferase</keyword>
<feature type="transmembrane region" description="Helical" evidence="8">
    <location>
        <begin position="793"/>
        <end position="810"/>
    </location>
</feature>
<evidence type="ECO:0000256" key="1">
    <source>
        <dbReference type="ARBA" id="ARBA00004141"/>
    </source>
</evidence>
<feature type="transmembrane region" description="Helical" evidence="8">
    <location>
        <begin position="860"/>
        <end position="878"/>
    </location>
</feature>
<keyword evidence="5 8" id="KW-0472">Membrane</keyword>
<evidence type="ECO:0000313" key="10">
    <source>
        <dbReference type="EMBL" id="KKK17686.1"/>
    </source>
</evidence>
<accession>A0A0F8V3Y1</accession>
<feature type="transmembrane region" description="Helical" evidence="8">
    <location>
        <begin position="477"/>
        <end position="496"/>
    </location>
</feature>
<dbReference type="GO" id="GO:0046912">
    <property type="term" value="F:acyltransferase activity, acyl groups converted into alkyl on transfer"/>
    <property type="evidence" value="ECO:0007669"/>
    <property type="project" value="InterPro"/>
</dbReference>
<name>A0A0F8V3Y1_9EURO</name>
<keyword evidence="11" id="KW-1185">Reference proteome</keyword>
<dbReference type="InterPro" id="IPR016142">
    <property type="entry name" value="Citrate_synth-like_lrg_a-sub"/>
</dbReference>
<dbReference type="Gene3D" id="1.10.580.10">
    <property type="entry name" value="Citrate Synthase, domain 1"/>
    <property type="match status" value="1"/>
</dbReference>
<feature type="domain" description="Major facilitator superfamily (MFS) profile" evidence="9">
    <location>
        <begin position="438"/>
        <end position="909"/>
    </location>
</feature>
<dbReference type="InterPro" id="IPR020846">
    <property type="entry name" value="MFS_dom"/>
</dbReference>
<dbReference type="GO" id="GO:0022857">
    <property type="term" value="F:transmembrane transporter activity"/>
    <property type="evidence" value="ECO:0007669"/>
    <property type="project" value="InterPro"/>
</dbReference>
<dbReference type="Gene3D" id="1.20.1250.20">
    <property type="entry name" value="MFS general substrate transporter like domains"/>
    <property type="match status" value="1"/>
</dbReference>
<comment type="similarity">
    <text evidence="6">Belongs to the citrate synthase family.</text>
</comment>
<dbReference type="Pfam" id="PF07690">
    <property type="entry name" value="MFS_1"/>
    <property type="match status" value="1"/>
</dbReference>
<evidence type="ECO:0000313" key="11">
    <source>
        <dbReference type="Proteomes" id="UP000034947"/>
    </source>
</evidence>
<dbReference type="Gene3D" id="1.10.230.10">
    <property type="entry name" value="Cytochrome P450-Terp, domain 2"/>
    <property type="match status" value="1"/>
</dbReference>
<feature type="transmembrane region" description="Helical" evidence="8">
    <location>
        <begin position="884"/>
        <end position="904"/>
    </location>
</feature>
<feature type="transmembrane region" description="Helical" evidence="8">
    <location>
        <begin position="592"/>
        <end position="612"/>
    </location>
</feature>
<dbReference type="FunFam" id="1.20.1720.10:FF:000009">
    <property type="entry name" value="MFS multidrug transporter"/>
    <property type="match status" value="1"/>
</dbReference>
<dbReference type="PRINTS" id="PR00143">
    <property type="entry name" value="CITRTSNTHASE"/>
</dbReference>
<dbReference type="GO" id="GO:0005886">
    <property type="term" value="C:plasma membrane"/>
    <property type="evidence" value="ECO:0007669"/>
    <property type="project" value="TreeGrafter"/>
</dbReference>
<protein>
    <recommendedName>
        <fullName evidence="6">Citrate synthase</fullName>
    </recommendedName>
</protein>